<feature type="transmembrane region" description="Helical" evidence="7">
    <location>
        <begin position="429"/>
        <end position="451"/>
    </location>
</feature>
<evidence type="ECO:0000256" key="6">
    <source>
        <dbReference type="SAM" id="MobiDB-lite"/>
    </source>
</evidence>
<evidence type="ECO:0000313" key="9">
    <source>
        <dbReference type="Proteomes" id="UP000275078"/>
    </source>
</evidence>
<evidence type="ECO:0000256" key="4">
    <source>
        <dbReference type="ARBA" id="ARBA00022989"/>
    </source>
</evidence>
<feature type="transmembrane region" description="Helical" evidence="7">
    <location>
        <begin position="224"/>
        <end position="245"/>
    </location>
</feature>
<dbReference type="FunFam" id="1.20.1250.20:FF:000247">
    <property type="entry name" value="MFS general substrate transporter"/>
    <property type="match status" value="1"/>
</dbReference>
<feature type="transmembrane region" description="Helical" evidence="7">
    <location>
        <begin position="400"/>
        <end position="422"/>
    </location>
</feature>
<sequence>MGSVTPIDNEVSAKDAAAVDQKSLEISDSSSSSTIDVAKSGPQDTQAFGGSSDVFQDDLAEFYQPCDEYEGKHRFDPTAQWTEAEEKKLVRKLDWKICSFCCLMFFALQLDRGNIGQALSDNMLRDLGLTTNHYNTGQTIFFVSFLLAEMPSQLISKFIGPDNWIPIQMVSWSIVAICQCKLNGVTSFYITRSLLGLIEGGFIPDVVLYLTYFYKGKELPVRLAFFWTSQTGTGIVAAFMAYGILRLRGVGGWEGWRWLFALEGGLTALIGIWAWFYLPPSPTQTASWFRGKDGWFSEREETIMVTRILRDDPSKGDMHNRQYIKPSEIWQSLKDYDMWPIYLIGVTWLMPSGPVGQYLTLTLRSVGFNTFQTNLLTIPATSILIVQCLFWTWLSERINARLIIGVANSIWLMPLLFALRFLPTGSSPWAWFAISTLVVGHVYVHAILVAITSRNAGSVRTRTIGSALYNMSVQLSSIISSNIYRSDDAPRYTRGNTVLIAINIFTFFTFVGAIYYYKWRNASRDKIWNAMTKEEKEDYLRTTKDSGNKRLDFRFAY</sequence>
<keyword evidence="5 7" id="KW-0472">Membrane</keyword>
<dbReference type="GO" id="GO:0016020">
    <property type="term" value="C:membrane"/>
    <property type="evidence" value="ECO:0007669"/>
    <property type="project" value="UniProtKB-SubCell"/>
</dbReference>
<evidence type="ECO:0000313" key="8">
    <source>
        <dbReference type="EMBL" id="RPA78765.1"/>
    </source>
</evidence>
<evidence type="ECO:0000256" key="3">
    <source>
        <dbReference type="ARBA" id="ARBA00022692"/>
    </source>
</evidence>
<keyword evidence="3 7" id="KW-0812">Transmembrane</keyword>
<dbReference type="EMBL" id="ML119707">
    <property type="protein sequence ID" value="RPA78765.1"/>
    <property type="molecule type" value="Genomic_DNA"/>
</dbReference>
<gene>
    <name evidence="8" type="ORF">BJ508DRAFT_152595</name>
</gene>
<feature type="transmembrane region" description="Helical" evidence="7">
    <location>
        <begin position="373"/>
        <end position="394"/>
    </location>
</feature>
<evidence type="ECO:0000256" key="2">
    <source>
        <dbReference type="ARBA" id="ARBA00022448"/>
    </source>
</evidence>
<evidence type="ECO:0000256" key="5">
    <source>
        <dbReference type="ARBA" id="ARBA00023136"/>
    </source>
</evidence>
<dbReference type="OrthoDB" id="1935484at2759"/>
<dbReference type="PANTHER" id="PTHR43791">
    <property type="entry name" value="PERMEASE-RELATED"/>
    <property type="match status" value="1"/>
</dbReference>
<reference evidence="8 9" key="1">
    <citation type="journal article" date="2018" name="Nat. Ecol. Evol.">
        <title>Pezizomycetes genomes reveal the molecular basis of ectomycorrhizal truffle lifestyle.</title>
        <authorList>
            <person name="Murat C."/>
            <person name="Payen T."/>
            <person name="Noel B."/>
            <person name="Kuo A."/>
            <person name="Morin E."/>
            <person name="Chen J."/>
            <person name="Kohler A."/>
            <person name="Krizsan K."/>
            <person name="Balestrini R."/>
            <person name="Da Silva C."/>
            <person name="Montanini B."/>
            <person name="Hainaut M."/>
            <person name="Levati E."/>
            <person name="Barry K.W."/>
            <person name="Belfiori B."/>
            <person name="Cichocki N."/>
            <person name="Clum A."/>
            <person name="Dockter R.B."/>
            <person name="Fauchery L."/>
            <person name="Guy J."/>
            <person name="Iotti M."/>
            <person name="Le Tacon F."/>
            <person name="Lindquist E.A."/>
            <person name="Lipzen A."/>
            <person name="Malagnac F."/>
            <person name="Mello A."/>
            <person name="Molinier V."/>
            <person name="Miyauchi S."/>
            <person name="Poulain J."/>
            <person name="Riccioni C."/>
            <person name="Rubini A."/>
            <person name="Sitrit Y."/>
            <person name="Splivallo R."/>
            <person name="Traeger S."/>
            <person name="Wang M."/>
            <person name="Zifcakova L."/>
            <person name="Wipf D."/>
            <person name="Zambonelli A."/>
            <person name="Paolocci F."/>
            <person name="Nowrousian M."/>
            <person name="Ottonello S."/>
            <person name="Baldrian P."/>
            <person name="Spatafora J.W."/>
            <person name="Henrissat B."/>
            <person name="Nagy L.G."/>
            <person name="Aury J.M."/>
            <person name="Wincker P."/>
            <person name="Grigoriev I.V."/>
            <person name="Bonfante P."/>
            <person name="Martin F.M."/>
        </authorList>
    </citation>
    <scope>NUCLEOTIDE SEQUENCE [LARGE SCALE GENOMIC DNA]</scope>
    <source>
        <strain evidence="8 9">RN42</strain>
    </source>
</reference>
<organism evidence="8 9">
    <name type="scientific">Ascobolus immersus RN42</name>
    <dbReference type="NCBI Taxonomy" id="1160509"/>
    <lineage>
        <taxon>Eukaryota</taxon>
        <taxon>Fungi</taxon>
        <taxon>Dikarya</taxon>
        <taxon>Ascomycota</taxon>
        <taxon>Pezizomycotina</taxon>
        <taxon>Pezizomycetes</taxon>
        <taxon>Pezizales</taxon>
        <taxon>Ascobolaceae</taxon>
        <taxon>Ascobolus</taxon>
    </lineage>
</organism>
<feature type="transmembrane region" description="Helical" evidence="7">
    <location>
        <begin position="339"/>
        <end position="361"/>
    </location>
</feature>
<dbReference type="Gene3D" id="1.20.1250.20">
    <property type="entry name" value="MFS general substrate transporter like domains"/>
    <property type="match status" value="1"/>
</dbReference>
<name>A0A3N4HY38_ASCIM</name>
<evidence type="ECO:0000256" key="1">
    <source>
        <dbReference type="ARBA" id="ARBA00004141"/>
    </source>
</evidence>
<keyword evidence="2" id="KW-0813">Transport</keyword>
<dbReference type="Pfam" id="PF07690">
    <property type="entry name" value="MFS_1"/>
    <property type="match status" value="1"/>
</dbReference>
<dbReference type="SUPFAM" id="SSF103473">
    <property type="entry name" value="MFS general substrate transporter"/>
    <property type="match status" value="1"/>
</dbReference>
<evidence type="ECO:0000256" key="7">
    <source>
        <dbReference type="SAM" id="Phobius"/>
    </source>
</evidence>
<comment type="subcellular location">
    <subcellularLocation>
        <location evidence="1">Membrane</location>
        <topology evidence="1">Multi-pass membrane protein</topology>
    </subcellularLocation>
</comment>
<dbReference type="STRING" id="1160509.A0A3N4HY38"/>
<feature type="transmembrane region" description="Helical" evidence="7">
    <location>
        <begin position="257"/>
        <end position="278"/>
    </location>
</feature>
<accession>A0A3N4HY38</accession>
<dbReference type="FunFam" id="1.20.1250.20:FF:000106">
    <property type="entry name" value="MFS transporter, putative"/>
    <property type="match status" value="1"/>
</dbReference>
<feature type="transmembrane region" description="Helical" evidence="7">
    <location>
        <begin position="194"/>
        <end position="212"/>
    </location>
</feature>
<dbReference type="PANTHER" id="PTHR43791:SF104">
    <property type="entry name" value="MAJOR FACILITATOR SUPERFAMILY (MFS) PROFILE DOMAIN-CONTAINING PROTEIN-RELATED"/>
    <property type="match status" value="1"/>
</dbReference>
<keyword evidence="9" id="KW-1185">Reference proteome</keyword>
<dbReference type="GO" id="GO:0022857">
    <property type="term" value="F:transmembrane transporter activity"/>
    <property type="evidence" value="ECO:0007669"/>
    <property type="project" value="InterPro"/>
</dbReference>
<feature type="region of interest" description="Disordered" evidence="6">
    <location>
        <begin position="20"/>
        <end position="49"/>
    </location>
</feature>
<dbReference type="Proteomes" id="UP000275078">
    <property type="component" value="Unassembled WGS sequence"/>
</dbReference>
<feature type="transmembrane region" description="Helical" evidence="7">
    <location>
        <begin position="498"/>
        <end position="517"/>
    </location>
</feature>
<protein>
    <submittedName>
        <fullName evidence="8">MFS general substrate transporter</fullName>
    </submittedName>
</protein>
<dbReference type="InterPro" id="IPR036259">
    <property type="entry name" value="MFS_trans_sf"/>
</dbReference>
<dbReference type="AlphaFoldDB" id="A0A3N4HY38"/>
<keyword evidence="4 7" id="KW-1133">Transmembrane helix</keyword>
<dbReference type="InterPro" id="IPR011701">
    <property type="entry name" value="MFS"/>
</dbReference>
<proteinExistence type="predicted"/>